<dbReference type="InterPro" id="IPR036291">
    <property type="entry name" value="NAD(P)-bd_dom_sf"/>
</dbReference>
<dbReference type="AlphaFoldDB" id="A0A064CRK2"/>
<keyword evidence="4" id="KW-1185">Reference proteome</keyword>
<dbReference type="Pfam" id="PF01370">
    <property type="entry name" value="Epimerase"/>
    <property type="match status" value="1"/>
</dbReference>
<evidence type="ECO:0000256" key="1">
    <source>
        <dbReference type="ARBA" id="ARBA00007637"/>
    </source>
</evidence>
<proteinExistence type="inferred from homology"/>
<evidence type="ECO:0000313" key="4">
    <source>
        <dbReference type="Proteomes" id="UP000022835"/>
    </source>
</evidence>
<name>A0A064CRK2_9MYCO</name>
<dbReference type="Gene3D" id="3.40.50.720">
    <property type="entry name" value="NAD(P)-binding Rossmann-like Domain"/>
    <property type="match status" value="1"/>
</dbReference>
<feature type="domain" description="NAD-dependent epimerase/dehydratase" evidence="2">
    <location>
        <begin position="6"/>
        <end position="186"/>
    </location>
</feature>
<evidence type="ECO:0000313" key="3">
    <source>
        <dbReference type="EMBL" id="KDF01319.1"/>
    </source>
</evidence>
<reference evidence="3" key="1">
    <citation type="submission" date="2014-05" db="EMBL/GenBank/DDBJ databases">
        <title>Genome sequence of Mycobacterium aromaticivorans strain JS19b1T (= DSM 45407T).</title>
        <authorList>
            <person name="Kwak Y."/>
            <person name="Park G.-S."/>
            <person name="Li Q.X."/>
            <person name="Lee S.-E."/>
            <person name="Shin J.-H."/>
        </authorList>
    </citation>
    <scope>NUCLEOTIDE SEQUENCE [LARGE SCALE GENOMIC DNA]</scope>
    <source>
        <strain evidence="3">JS19b1</strain>
    </source>
</reference>
<gene>
    <name evidence="3" type="ORF">Y900_020860</name>
</gene>
<dbReference type="CDD" id="cd08946">
    <property type="entry name" value="SDR_e"/>
    <property type="match status" value="1"/>
</dbReference>
<accession>A0A064CRK2</accession>
<organism evidence="3 4">
    <name type="scientific">Mycolicibacterium aromaticivorans JS19b1 = JCM 16368</name>
    <dbReference type="NCBI Taxonomy" id="1440774"/>
    <lineage>
        <taxon>Bacteria</taxon>
        <taxon>Bacillati</taxon>
        <taxon>Actinomycetota</taxon>
        <taxon>Actinomycetes</taxon>
        <taxon>Mycobacteriales</taxon>
        <taxon>Mycobacteriaceae</taxon>
        <taxon>Mycolicibacterium</taxon>
    </lineage>
</organism>
<comment type="similarity">
    <text evidence="1">Belongs to the NAD(P)-dependent epimerase/dehydratase family.</text>
</comment>
<dbReference type="InterPro" id="IPR001509">
    <property type="entry name" value="Epimerase_deHydtase"/>
</dbReference>
<dbReference type="RefSeq" id="WP_036344152.1">
    <property type="nucleotide sequence ID" value="NZ_JALN02000001.1"/>
</dbReference>
<sequence length="368" mass="39003">MSQRTVLVTGAFGQVGWRTAEILLQRGYTVVATDLPTDTSRTVAARLAAAAHPGTLLPVYADLTDADAVKGMLTEHSPSAIVHLAAMLSPASYRNPKLARRVNVGGTTNLVNGAAALSAPPTMVYASSASVYGSRNPYRYPELITPQTPVNPIDQYGEDKVLAEKVITDSGLPYAMLRLAGVISPDAAGSMNSDYLVLMRATPGDNRLHTVDARDVALAFANGVDRAKAIAGKVLLIGGDDTHLHTHRDVEDDMMSAMGLGRLGAGASLPGDPDDDRGWSFTGWYDTTESQALLDFQEHPWSETVAWVSGSQSGALKTVLALAGPVIRPALRLVLAAQRRQEGRGKYADPWNFIAGKYGPEILAGAGN</sequence>
<protein>
    <submittedName>
        <fullName evidence="3">Oxidoreductase</fullName>
    </submittedName>
</protein>
<comment type="caution">
    <text evidence="3">The sequence shown here is derived from an EMBL/GenBank/DDBJ whole genome shotgun (WGS) entry which is preliminary data.</text>
</comment>
<dbReference type="eggNOG" id="COG0451">
    <property type="taxonomic scope" value="Bacteria"/>
</dbReference>
<dbReference type="EMBL" id="JALN02000001">
    <property type="protein sequence ID" value="KDF01319.1"/>
    <property type="molecule type" value="Genomic_DNA"/>
</dbReference>
<dbReference type="OrthoDB" id="4373834at2"/>
<dbReference type="Proteomes" id="UP000022835">
    <property type="component" value="Unassembled WGS sequence"/>
</dbReference>
<dbReference type="SUPFAM" id="SSF51735">
    <property type="entry name" value="NAD(P)-binding Rossmann-fold domains"/>
    <property type="match status" value="1"/>
</dbReference>
<evidence type="ECO:0000259" key="2">
    <source>
        <dbReference type="Pfam" id="PF01370"/>
    </source>
</evidence>
<dbReference type="STRING" id="1440774.Y900_020860"/>
<dbReference type="PANTHER" id="PTHR43000">
    <property type="entry name" value="DTDP-D-GLUCOSE 4,6-DEHYDRATASE-RELATED"/>
    <property type="match status" value="1"/>
</dbReference>